<keyword evidence="1" id="KW-1133">Transmembrane helix</keyword>
<keyword evidence="1" id="KW-0812">Transmembrane</keyword>
<keyword evidence="2" id="KW-0732">Signal</keyword>
<sequence>MRNLGIYLHRHRHLFRSPDFAMALRGVLLCACICAASSSAGDFDCGDEPYLMLEEVLHNNLGGQGPHRGKEGIVYQAVEYYKNMHRIVHVNVHAVNKYVPWDVFANGLNGRFGVFTQEAGHSVDVEFSFTTSDGKPVTLRTFTISIYDMDRDEKKGEGVERVIPLQPYNMVYLTNTTQVKKVKTSNGDAFEGTELGTYQDNPVKVVHEHQIDEDKSIAFEFKDVTKVRMTFASTAGAMARTTQWACLNALMCKAKKDNPGQWHTDLAEQVALDPQKSGQVPIRTRTGVPFEYKFPSGLFSKSTGHFRATSGGATLPAWLHFNSKTVTLSGTPGPENRGIINVKVTGVDAAGVEETTTLTIHIGGGPALTKPIPTQHLTPGKDFVYSLPKGMFIDATDGEKLNFWASTTDGSKLPAWLHFDAEHGRFYGRPPAHLTGVLEVLLTAMDSQHLSVTDSFDIILGDGSGLSQIAGNEPPFVASHLEPQSVKPGKALHFQVPRGSFVDSEDEELHLTAALADGKALPKWLHFDPASASFSGTPSEGDSGVIAVKVTARDSGDAAVNESFLINITGHAAPGSSKLRGPMLPLQHFRAMPKAVVGHGFRFQVPKGTFGHADGSGPVSYEAHLSNGKPLPSWLHFDEKTGTFTGTPLSSETGSLSVEVVATDNKGSSASDSFVIDVRPTDLESIVLRDGLLKAGSGRSKWMMLMCISLMVFAGVVCCVAVGFFGFKVSIKRRFVQDSKLNHHQKKTAPVGTMRRMECCGAAYENYSTVPKDDIEILVD</sequence>
<dbReference type="InterPro" id="IPR013783">
    <property type="entry name" value="Ig-like_fold"/>
</dbReference>
<dbReference type="Gene3D" id="2.60.40.10">
    <property type="entry name" value="Immunoglobulins"/>
    <property type="match status" value="4"/>
</dbReference>
<dbReference type="AlphaFoldDB" id="A0AA36MTU2"/>
<dbReference type="InterPro" id="IPR006644">
    <property type="entry name" value="Cadg"/>
</dbReference>
<accession>A0AA36MTU2</accession>
<evidence type="ECO:0000256" key="2">
    <source>
        <dbReference type="SAM" id="SignalP"/>
    </source>
</evidence>
<dbReference type="GO" id="GO:0043236">
    <property type="term" value="F:laminin binding"/>
    <property type="evidence" value="ECO:0007669"/>
    <property type="project" value="TreeGrafter"/>
</dbReference>
<dbReference type="SUPFAM" id="SSF49313">
    <property type="entry name" value="Cadherin-like"/>
    <property type="match status" value="4"/>
</dbReference>
<dbReference type="GO" id="GO:0005509">
    <property type="term" value="F:calcium ion binding"/>
    <property type="evidence" value="ECO:0007669"/>
    <property type="project" value="InterPro"/>
</dbReference>
<feature type="domain" description="Dystroglycan-type cadherin-like" evidence="3">
    <location>
        <begin position="367"/>
        <end position="467"/>
    </location>
</feature>
<dbReference type="SMART" id="SM00736">
    <property type="entry name" value="CADG"/>
    <property type="match status" value="4"/>
</dbReference>
<evidence type="ECO:0000259" key="3">
    <source>
        <dbReference type="SMART" id="SM00736"/>
    </source>
</evidence>
<feature type="chain" id="PRO_5041340311" description="Dystroglycan-type cadherin-like domain-containing protein" evidence="2">
    <location>
        <begin position="41"/>
        <end position="780"/>
    </location>
</feature>
<comment type="caution">
    <text evidence="4">The sequence shown here is derived from an EMBL/GenBank/DDBJ whole genome shotgun (WGS) entry which is preliminary data.</text>
</comment>
<feature type="domain" description="Dystroglycan-type cadherin-like" evidence="3">
    <location>
        <begin position="271"/>
        <end position="366"/>
    </location>
</feature>
<feature type="domain" description="Dystroglycan-type cadherin-like" evidence="3">
    <location>
        <begin position="587"/>
        <end position="685"/>
    </location>
</feature>
<dbReference type="Proteomes" id="UP001178507">
    <property type="component" value="Unassembled WGS sequence"/>
</dbReference>
<keyword evidence="1" id="KW-0472">Membrane</keyword>
<dbReference type="CDD" id="cd11303">
    <property type="entry name" value="Dystroglycan_repeat"/>
    <property type="match status" value="1"/>
</dbReference>
<dbReference type="Pfam" id="PF05345">
    <property type="entry name" value="He_PIG"/>
    <property type="match status" value="4"/>
</dbReference>
<evidence type="ECO:0000256" key="1">
    <source>
        <dbReference type="SAM" id="Phobius"/>
    </source>
</evidence>
<dbReference type="InterPro" id="IPR015919">
    <property type="entry name" value="Cadherin-like_sf"/>
</dbReference>
<dbReference type="PANTHER" id="PTHR21559">
    <property type="entry name" value="DYSTROGLYCAN-RELATED"/>
    <property type="match status" value="1"/>
</dbReference>
<evidence type="ECO:0000313" key="5">
    <source>
        <dbReference type="Proteomes" id="UP001178507"/>
    </source>
</evidence>
<feature type="transmembrane region" description="Helical" evidence="1">
    <location>
        <begin position="702"/>
        <end position="727"/>
    </location>
</feature>
<evidence type="ECO:0000313" key="4">
    <source>
        <dbReference type="EMBL" id="CAJ1385680.1"/>
    </source>
</evidence>
<organism evidence="4 5">
    <name type="scientific">Effrenium voratum</name>
    <dbReference type="NCBI Taxonomy" id="2562239"/>
    <lineage>
        <taxon>Eukaryota</taxon>
        <taxon>Sar</taxon>
        <taxon>Alveolata</taxon>
        <taxon>Dinophyceae</taxon>
        <taxon>Suessiales</taxon>
        <taxon>Symbiodiniaceae</taxon>
        <taxon>Effrenium</taxon>
    </lineage>
</organism>
<feature type="domain" description="Dystroglycan-type cadherin-like" evidence="3">
    <location>
        <begin position="476"/>
        <end position="574"/>
    </location>
</feature>
<dbReference type="PANTHER" id="PTHR21559:SF21">
    <property type="entry name" value="DYSTROGLYCAN 1"/>
    <property type="match status" value="1"/>
</dbReference>
<keyword evidence="5" id="KW-1185">Reference proteome</keyword>
<feature type="signal peptide" evidence="2">
    <location>
        <begin position="1"/>
        <end position="40"/>
    </location>
</feature>
<dbReference type="EMBL" id="CAUJNA010001269">
    <property type="protein sequence ID" value="CAJ1385680.1"/>
    <property type="molecule type" value="Genomic_DNA"/>
</dbReference>
<protein>
    <recommendedName>
        <fullName evidence="3">Dystroglycan-type cadherin-like domain-containing protein</fullName>
    </recommendedName>
</protein>
<reference evidence="4" key="1">
    <citation type="submission" date="2023-08" db="EMBL/GenBank/DDBJ databases">
        <authorList>
            <person name="Chen Y."/>
            <person name="Shah S."/>
            <person name="Dougan E. K."/>
            <person name="Thang M."/>
            <person name="Chan C."/>
        </authorList>
    </citation>
    <scope>NUCLEOTIDE SEQUENCE</scope>
</reference>
<name>A0AA36MTU2_9DINO</name>
<gene>
    <name evidence="4" type="ORF">EVOR1521_LOCUS12234</name>
</gene>
<dbReference type="GO" id="GO:0016011">
    <property type="term" value="C:dystroglycan complex"/>
    <property type="evidence" value="ECO:0007669"/>
    <property type="project" value="TreeGrafter"/>
</dbReference>
<proteinExistence type="predicted"/>